<keyword evidence="1" id="KW-0677">Repeat</keyword>
<dbReference type="InterPro" id="IPR017871">
    <property type="entry name" value="ABC_transporter-like_CS"/>
</dbReference>
<dbReference type="GO" id="GO:0005524">
    <property type="term" value="F:ATP binding"/>
    <property type="evidence" value="ECO:0007669"/>
    <property type="project" value="UniProtKB-KW"/>
</dbReference>
<evidence type="ECO:0000259" key="6">
    <source>
        <dbReference type="PROSITE" id="PS50893"/>
    </source>
</evidence>
<dbReference type="SUPFAM" id="SSF52540">
    <property type="entry name" value="P-loop containing nucleoside triphosphate hydrolases"/>
    <property type="match status" value="2"/>
</dbReference>
<dbReference type="PANTHER" id="PTHR19211">
    <property type="entry name" value="ATP-BINDING TRANSPORT PROTEIN-RELATED"/>
    <property type="match status" value="1"/>
</dbReference>
<dbReference type="Proteomes" id="UP001515480">
    <property type="component" value="Unassembled WGS sequence"/>
</dbReference>
<dbReference type="AlphaFoldDB" id="A0AB34JYX9"/>
<evidence type="ECO:0000256" key="4">
    <source>
        <dbReference type="SAM" id="Coils"/>
    </source>
</evidence>
<evidence type="ECO:0000313" key="8">
    <source>
        <dbReference type="Proteomes" id="UP001515480"/>
    </source>
</evidence>
<feature type="compositionally biased region" description="Low complexity" evidence="5">
    <location>
        <begin position="196"/>
        <end position="216"/>
    </location>
</feature>
<feature type="coiled-coil region" evidence="4">
    <location>
        <begin position="60"/>
        <end position="97"/>
    </location>
</feature>
<dbReference type="InterPro" id="IPR003593">
    <property type="entry name" value="AAA+_ATPase"/>
</dbReference>
<evidence type="ECO:0000256" key="1">
    <source>
        <dbReference type="ARBA" id="ARBA00022737"/>
    </source>
</evidence>
<dbReference type="InterPro" id="IPR027417">
    <property type="entry name" value="P-loop_NTPase"/>
</dbReference>
<dbReference type="PANTHER" id="PTHR19211:SF14">
    <property type="entry name" value="ATP-BINDING CASSETTE SUB-FAMILY F MEMBER 1"/>
    <property type="match status" value="1"/>
</dbReference>
<accession>A0AB34JYX9</accession>
<keyword evidence="8" id="KW-1185">Reference proteome</keyword>
<dbReference type="Pfam" id="PF00005">
    <property type="entry name" value="ABC_tran"/>
    <property type="match status" value="2"/>
</dbReference>
<dbReference type="FunFam" id="3.40.50.300:FF:000011">
    <property type="entry name" value="Putative ABC transporter ATP-binding component"/>
    <property type="match status" value="1"/>
</dbReference>
<feature type="region of interest" description="Disordered" evidence="5">
    <location>
        <begin position="158"/>
        <end position="236"/>
    </location>
</feature>
<feature type="compositionally biased region" description="Pro residues" evidence="5">
    <location>
        <begin position="168"/>
        <end position="186"/>
    </location>
</feature>
<keyword evidence="3" id="KW-0067">ATP-binding</keyword>
<dbReference type="SMART" id="SM00382">
    <property type="entry name" value="AAA"/>
    <property type="match status" value="2"/>
</dbReference>
<gene>
    <name evidence="7" type="ORF">AB1Y20_014861</name>
</gene>
<dbReference type="PROSITE" id="PS50893">
    <property type="entry name" value="ABC_TRANSPORTER_2"/>
    <property type="match status" value="2"/>
</dbReference>
<evidence type="ECO:0000256" key="3">
    <source>
        <dbReference type="ARBA" id="ARBA00022840"/>
    </source>
</evidence>
<sequence>MAPKLGKNERKRVEAAALAELDGEELTDEQRAAMLRKGMGIDAGGLQKGEEKIFEKKLSKEEKKAAMEAKKAEIAAKKAAKKAAEEAEWRAQQARLTFSSAHACACFRCCCFSPPSRHLYRVALLLPRSTNTCTAHSLRFLLLSLSTSRTAAHICTITSSTSSSHSSPPSPPLHRLPLSVPPPPRRPSMQVDEDGQPMSAPAEASAADAAALLQSLPQPPPKPSKRSAGGGKSQNAELPNVGGVLCASDDLPFFQRTGAYAAKRKTMNMDVRIDGIRLCAGKQELLDHAVLALNYGRNYGLVGRNGVGKTTLLRSLAEGVIRLPEHLKVVHVEQEIAGDERSALQTIVEADKERCWLLEVENALLEGDESVEKALGITLQQVYERLEELDSDHAEARAALLLAGLGFDTDMQAKPTREYSGGWRMRIVLAQALFLKPDLLLLDEPTNHLDVHALTWLEFFLQSWDRTVLIVSHDRGFLNKVTTATMFIHGKRLRYYGGNYDTFLRVRAENRANQAAHAKQNERRVSHLKQFIQRFGQGHKKMAKQAQARMKMLAKLQDEPCEVDFDDPYLKLDFPSATTLPPPCISVNNVAFGYEEGKTLYRNCDFGLDCESRVAIVGPNGAGKSTFLKLLTGEIQPTEGHVGRHAKLIVAKFTQHHIEMMDPEKSSVNHMRDLTKEGVSVEEARKYLGRFGLSGDLALNPIKFLSGGQKSRLAFAELAWRQPHILLLDEPTNHLDLETIEALAMALNHFDGGVVFVSHDERLIEMVADELWVVNKGTNGQPGTVSVWHSSYEEYKEKLQNEFASSGLVTNGTVKGVK</sequence>
<name>A0AB34JYX9_PRYPA</name>
<dbReference type="InterPro" id="IPR003439">
    <property type="entry name" value="ABC_transporter-like_ATP-bd"/>
</dbReference>
<feature type="domain" description="ABC transporter" evidence="6">
    <location>
        <begin position="271"/>
        <end position="515"/>
    </location>
</feature>
<evidence type="ECO:0000256" key="5">
    <source>
        <dbReference type="SAM" id="MobiDB-lite"/>
    </source>
</evidence>
<proteinExistence type="predicted"/>
<dbReference type="GO" id="GO:0016887">
    <property type="term" value="F:ATP hydrolysis activity"/>
    <property type="evidence" value="ECO:0007669"/>
    <property type="project" value="InterPro"/>
</dbReference>
<keyword evidence="2" id="KW-0547">Nucleotide-binding</keyword>
<dbReference type="InterPro" id="IPR050611">
    <property type="entry name" value="ABCF"/>
</dbReference>
<dbReference type="EMBL" id="JBGBPQ010000003">
    <property type="protein sequence ID" value="KAL1526133.1"/>
    <property type="molecule type" value="Genomic_DNA"/>
</dbReference>
<protein>
    <recommendedName>
        <fullName evidence="6">ABC transporter domain-containing protein</fullName>
    </recommendedName>
</protein>
<feature type="domain" description="ABC transporter" evidence="6">
    <location>
        <begin position="585"/>
        <end position="801"/>
    </location>
</feature>
<reference evidence="7 8" key="1">
    <citation type="journal article" date="2024" name="Science">
        <title>Giant polyketide synthase enzymes in the biosynthesis of giant marine polyether toxins.</title>
        <authorList>
            <person name="Fallon T.R."/>
            <person name="Shende V.V."/>
            <person name="Wierzbicki I.H."/>
            <person name="Pendleton A.L."/>
            <person name="Watervoot N.F."/>
            <person name="Auber R.P."/>
            <person name="Gonzalez D.J."/>
            <person name="Wisecaver J.H."/>
            <person name="Moore B.S."/>
        </authorList>
    </citation>
    <scope>NUCLEOTIDE SEQUENCE [LARGE SCALE GENOMIC DNA]</scope>
    <source>
        <strain evidence="7 8">12B1</strain>
    </source>
</reference>
<dbReference type="Pfam" id="PF12848">
    <property type="entry name" value="ABC_tran_Xtn"/>
    <property type="match status" value="1"/>
</dbReference>
<organism evidence="7 8">
    <name type="scientific">Prymnesium parvum</name>
    <name type="common">Toxic golden alga</name>
    <dbReference type="NCBI Taxonomy" id="97485"/>
    <lineage>
        <taxon>Eukaryota</taxon>
        <taxon>Haptista</taxon>
        <taxon>Haptophyta</taxon>
        <taxon>Prymnesiophyceae</taxon>
        <taxon>Prymnesiales</taxon>
        <taxon>Prymnesiaceae</taxon>
        <taxon>Prymnesium</taxon>
    </lineage>
</organism>
<dbReference type="PROSITE" id="PS00211">
    <property type="entry name" value="ABC_TRANSPORTER_1"/>
    <property type="match status" value="2"/>
</dbReference>
<dbReference type="InterPro" id="IPR032781">
    <property type="entry name" value="ABC_tran_Xtn"/>
</dbReference>
<evidence type="ECO:0000256" key="2">
    <source>
        <dbReference type="ARBA" id="ARBA00022741"/>
    </source>
</evidence>
<keyword evidence="4" id="KW-0175">Coiled coil</keyword>
<dbReference type="CDD" id="cd03221">
    <property type="entry name" value="ABCF_EF-3"/>
    <property type="match status" value="1"/>
</dbReference>
<comment type="caution">
    <text evidence="7">The sequence shown here is derived from an EMBL/GenBank/DDBJ whole genome shotgun (WGS) entry which is preliminary data.</text>
</comment>
<feature type="compositionally biased region" description="Low complexity" evidence="5">
    <location>
        <begin position="158"/>
        <end position="167"/>
    </location>
</feature>
<dbReference type="Gene3D" id="3.40.50.300">
    <property type="entry name" value="P-loop containing nucleotide triphosphate hydrolases"/>
    <property type="match status" value="2"/>
</dbReference>
<evidence type="ECO:0000313" key="7">
    <source>
        <dbReference type="EMBL" id="KAL1526133.1"/>
    </source>
</evidence>
<dbReference type="FunFam" id="3.40.50.300:FF:000104">
    <property type="entry name" value="ATP-binding cassette sub-family F member 3"/>
    <property type="match status" value="1"/>
</dbReference>